<dbReference type="OrthoDB" id="9910806at2"/>
<feature type="transmembrane region" description="Helical" evidence="1">
    <location>
        <begin position="6"/>
        <end position="25"/>
    </location>
</feature>
<accession>A0A511QMJ9</accession>
<keyword evidence="1" id="KW-0472">Membrane</keyword>
<dbReference type="AlphaFoldDB" id="A0A511QMJ9"/>
<reference evidence="2 3" key="1">
    <citation type="submission" date="2019-07" db="EMBL/GenBank/DDBJ databases">
        <title>Whole genome shotgun sequence of Vibrio sagamiensis NBRC 104589.</title>
        <authorList>
            <person name="Hosoyama A."/>
            <person name="Uohara A."/>
            <person name="Ohji S."/>
            <person name="Ichikawa N."/>
        </authorList>
    </citation>
    <scope>NUCLEOTIDE SEQUENCE [LARGE SCALE GENOMIC DNA]</scope>
    <source>
        <strain evidence="2 3">NBRC 104589</strain>
    </source>
</reference>
<evidence type="ECO:0000256" key="1">
    <source>
        <dbReference type="SAM" id="Phobius"/>
    </source>
</evidence>
<gene>
    <name evidence="2" type="ORF">VSA01S_38540</name>
</gene>
<comment type="caution">
    <text evidence="2">The sequence shown here is derived from an EMBL/GenBank/DDBJ whole genome shotgun (WGS) entry which is preliminary data.</text>
</comment>
<name>A0A511QMJ9_9VIBR</name>
<dbReference type="Proteomes" id="UP000321922">
    <property type="component" value="Unassembled WGS sequence"/>
</dbReference>
<organism evidence="2 3">
    <name type="scientific">Vibrio sagamiensis NBRC 104589</name>
    <dbReference type="NCBI Taxonomy" id="1219064"/>
    <lineage>
        <taxon>Bacteria</taxon>
        <taxon>Pseudomonadati</taxon>
        <taxon>Pseudomonadota</taxon>
        <taxon>Gammaproteobacteria</taxon>
        <taxon>Vibrionales</taxon>
        <taxon>Vibrionaceae</taxon>
        <taxon>Vibrio</taxon>
    </lineage>
</organism>
<sequence length="213" mass="24621">MKKSIIKISSFAIILIFTVIGFKIYTTDRTAKSRGDGLFWKEVEYVAVGDNYTTPRDYEILAEDQNGSNVIGFGGDNKHTYLMVDSFLDQRLFVREDYIPNNNGPLTAVAIRRDLIKSIEDKYGIKKILEESKKTLPKICKFSNINDLFKVEYSFNDSQVTDFSAGYISFHNGIWVYVKMLNDDSFKDLYNRRSANLECYEINDTKNVLKNNY</sequence>
<evidence type="ECO:0000313" key="2">
    <source>
        <dbReference type="EMBL" id="GEM77742.1"/>
    </source>
</evidence>
<proteinExistence type="predicted"/>
<keyword evidence="3" id="KW-1185">Reference proteome</keyword>
<dbReference type="RefSeq" id="WP_039983854.1">
    <property type="nucleotide sequence ID" value="NZ_BAOJ01000326.1"/>
</dbReference>
<protein>
    <submittedName>
        <fullName evidence="2">Uncharacterized protein</fullName>
    </submittedName>
</protein>
<evidence type="ECO:0000313" key="3">
    <source>
        <dbReference type="Proteomes" id="UP000321922"/>
    </source>
</evidence>
<keyword evidence="1" id="KW-0812">Transmembrane</keyword>
<keyword evidence="1" id="KW-1133">Transmembrane helix</keyword>
<dbReference type="EMBL" id="BJXJ01000128">
    <property type="protein sequence ID" value="GEM77742.1"/>
    <property type="molecule type" value="Genomic_DNA"/>
</dbReference>